<reference evidence="1 2" key="1">
    <citation type="journal article" date="2023" name="Res Sq">
        <title>Genomic and morphological characterization of Knufia obscura isolated from the Mars 2020 spacecraft assembly facility.</title>
        <authorList>
            <person name="Chander A.M."/>
            <person name="Teixeira M.M."/>
            <person name="Singh N.K."/>
            <person name="Williams M.P."/>
            <person name="Parker C.W."/>
            <person name="Leo P."/>
            <person name="Stajich J.E."/>
            <person name="Torok T."/>
            <person name="Tighe S."/>
            <person name="Mason C.E."/>
            <person name="Venkateswaran K."/>
        </authorList>
    </citation>
    <scope>NUCLEOTIDE SEQUENCE [LARGE SCALE GENOMIC DNA]</scope>
    <source>
        <strain evidence="1 2">CCFEE 5817</strain>
    </source>
</reference>
<dbReference type="RefSeq" id="XP_064730121.1">
    <property type="nucleotide sequence ID" value="XM_064874399.1"/>
</dbReference>
<dbReference type="EMBL" id="JAVHJV010000006">
    <property type="protein sequence ID" value="KAK5942031.1"/>
    <property type="molecule type" value="Genomic_DNA"/>
</dbReference>
<gene>
    <name evidence="1" type="ORF">PMZ80_005984</name>
</gene>
<name>A0ABR0RN38_9EURO</name>
<evidence type="ECO:0000313" key="2">
    <source>
        <dbReference type="Proteomes" id="UP001334248"/>
    </source>
</evidence>
<proteinExistence type="predicted"/>
<dbReference type="Proteomes" id="UP001334248">
    <property type="component" value="Unassembled WGS sequence"/>
</dbReference>
<accession>A0ABR0RN38</accession>
<sequence length="359" mass="40838">MTMTQPLSKFERPCDNQAASPLMRLPAELRNKIYRNLFVCAEPLEAANPLDVAEPPEAAEAAKAANGGNVESYNGIVELSGQALACCQRLHKEASPLLYEQNTLSILYKWIPDSVECHVLSAQIDLYTFAETPPAGEVGLWSYVQREHKDYPQPATARLLQHYPSLALVRNVQVVIEYCYGIEMFVACKTLQDLLLDKEVVITPLASENDPLGVDMQRDLKGCSMFRCRLIKFEMEGEYDMSPLVKVIVSEEPVADLYSPWKEFMDSVRKMQSAYKQGFYHWQFSRGDHLSHLNQALRENDAAKFRVEISIMQAQAIMFVKQRAQEQKETEKAASEARLAEVDSTADVMIDMFNRQRRR</sequence>
<keyword evidence="2" id="KW-1185">Reference proteome</keyword>
<organism evidence="1 2">
    <name type="scientific">Knufia obscura</name>
    <dbReference type="NCBI Taxonomy" id="1635080"/>
    <lineage>
        <taxon>Eukaryota</taxon>
        <taxon>Fungi</taxon>
        <taxon>Dikarya</taxon>
        <taxon>Ascomycota</taxon>
        <taxon>Pezizomycotina</taxon>
        <taxon>Eurotiomycetes</taxon>
        <taxon>Chaetothyriomycetidae</taxon>
        <taxon>Chaetothyriales</taxon>
        <taxon>Trichomeriaceae</taxon>
        <taxon>Knufia</taxon>
    </lineage>
</organism>
<evidence type="ECO:0000313" key="1">
    <source>
        <dbReference type="EMBL" id="KAK5942031.1"/>
    </source>
</evidence>
<protein>
    <submittedName>
        <fullName evidence="1">Uncharacterized protein</fullName>
    </submittedName>
</protein>
<comment type="caution">
    <text evidence="1">The sequence shown here is derived from an EMBL/GenBank/DDBJ whole genome shotgun (WGS) entry which is preliminary data.</text>
</comment>
<dbReference type="GeneID" id="89999433"/>
<dbReference type="InterPro" id="IPR038883">
    <property type="entry name" value="AN11006-like"/>
</dbReference>
<dbReference type="PANTHER" id="PTHR42085:SF1">
    <property type="entry name" value="F-BOX DOMAIN-CONTAINING PROTEIN"/>
    <property type="match status" value="1"/>
</dbReference>
<dbReference type="PANTHER" id="PTHR42085">
    <property type="entry name" value="F-BOX DOMAIN-CONTAINING PROTEIN"/>
    <property type="match status" value="1"/>
</dbReference>